<keyword evidence="4" id="KW-1185">Reference proteome</keyword>
<name>A0AAD7UFG7_9STRA</name>
<feature type="region of interest" description="Disordered" evidence="1">
    <location>
        <begin position="299"/>
        <end position="322"/>
    </location>
</feature>
<reference evidence="3" key="1">
    <citation type="submission" date="2023-01" db="EMBL/GenBank/DDBJ databases">
        <title>Metagenome sequencing of chrysophaentin producing Chrysophaeum taylorii.</title>
        <authorList>
            <person name="Davison J."/>
            <person name="Bewley C."/>
        </authorList>
    </citation>
    <scope>NUCLEOTIDE SEQUENCE</scope>
    <source>
        <strain evidence="3">NIES-1699</strain>
    </source>
</reference>
<evidence type="ECO:0000313" key="3">
    <source>
        <dbReference type="EMBL" id="KAJ8603142.1"/>
    </source>
</evidence>
<dbReference type="Pfam" id="PF01522">
    <property type="entry name" value="Polysacc_deac_1"/>
    <property type="match status" value="1"/>
</dbReference>
<dbReference type="GO" id="GO:0004099">
    <property type="term" value="F:chitin deacetylase activity"/>
    <property type="evidence" value="ECO:0007669"/>
    <property type="project" value="UniProtKB-ARBA"/>
</dbReference>
<dbReference type="SUPFAM" id="SSF88713">
    <property type="entry name" value="Glycoside hydrolase/deacetylase"/>
    <property type="match status" value="1"/>
</dbReference>
<accession>A0AAD7UFG7</accession>
<dbReference type="InterPro" id="IPR002509">
    <property type="entry name" value="NODB_dom"/>
</dbReference>
<dbReference type="EMBL" id="JAQMWT010000360">
    <property type="protein sequence ID" value="KAJ8603142.1"/>
    <property type="molecule type" value="Genomic_DNA"/>
</dbReference>
<evidence type="ECO:0000256" key="1">
    <source>
        <dbReference type="SAM" id="MobiDB-lite"/>
    </source>
</evidence>
<feature type="domain" description="NodB homology" evidence="2">
    <location>
        <begin position="63"/>
        <end position="259"/>
    </location>
</feature>
<dbReference type="Proteomes" id="UP001230188">
    <property type="component" value="Unassembled WGS sequence"/>
</dbReference>
<protein>
    <recommendedName>
        <fullName evidence="2">NodB homology domain-containing protein</fullName>
    </recommendedName>
</protein>
<dbReference type="PANTHER" id="PTHR10587:SF137">
    <property type="entry name" value="4-DEOXY-4-FORMAMIDO-L-ARABINOSE-PHOSPHOUNDECAPRENOL DEFORMYLASE ARND-RELATED"/>
    <property type="match status" value="1"/>
</dbReference>
<gene>
    <name evidence="3" type="ORF">CTAYLR_004608</name>
</gene>
<dbReference type="GO" id="GO:0005975">
    <property type="term" value="P:carbohydrate metabolic process"/>
    <property type="evidence" value="ECO:0007669"/>
    <property type="project" value="InterPro"/>
</dbReference>
<dbReference type="Gene3D" id="3.20.20.370">
    <property type="entry name" value="Glycoside hydrolase/deacetylase"/>
    <property type="match status" value="1"/>
</dbReference>
<dbReference type="PROSITE" id="PS51677">
    <property type="entry name" value="NODB"/>
    <property type="match status" value="1"/>
</dbReference>
<sequence length="322" mass="36517">MSALATTTTTNNAEEAKPKLSEPIVRRLWAMAHRVVEPRSLGWALRKWSAFNECVVAYELREKRIALTIDDVPSEVGLMERMLDVLCEHGVRATLFVVEEFAAEPERREVLRRALAQGHELANHLVRDESPANYSPAEFSEALERCDRLIASLDPGWSEHRPKWYRPPHGFMNEYMKGHLKEKGYVAALADVFPLDTEVRSVDWLVDFVKSHVKPGSIVLLHAPDVRDAKNGKHHKRQNNIQVLQQLIPDLKAMGFEISTLTDLHHAFHRTQQEDQLELLANPLEDADDDRDDVDALVTLPDDDLGDVPVNADSNHRTSALL</sequence>
<evidence type="ECO:0000259" key="2">
    <source>
        <dbReference type="PROSITE" id="PS51677"/>
    </source>
</evidence>
<dbReference type="InterPro" id="IPR011330">
    <property type="entry name" value="Glyco_hydro/deAcase_b/a-brl"/>
</dbReference>
<comment type="caution">
    <text evidence="3">The sequence shown here is derived from an EMBL/GenBank/DDBJ whole genome shotgun (WGS) entry which is preliminary data.</text>
</comment>
<dbReference type="InterPro" id="IPR050248">
    <property type="entry name" value="Polysacc_deacetylase_ArnD"/>
</dbReference>
<evidence type="ECO:0000313" key="4">
    <source>
        <dbReference type="Proteomes" id="UP001230188"/>
    </source>
</evidence>
<dbReference type="PANTHER" id="PTHR10587">
    <property type="entry name" value="GLYCOSYL TRANSFERASE-RELATED"/>
    <property type="match status" value="1"/>
</dbReference>
<organism evidence="3 4">
    <name type="scientific">Chrysophaeum taylorii</name>
    <dbReference type="NCBI Taxonomy" id="2483200"/>
    <lineage>
        <taxon>Eukaryota</taxon>
        <taxon>Sar</taxon>
        <taxon>Stramenopiles</taxon>
        <taxon>Ochrophyta</taxon>
        <taxon>Pelagophyceae</taxon>
        <taxon>Pelagomonadales</taxon>
        <taxon>Pelagomonadaceae</taxon>
        <taxon>Chrysophaeum</taxon>
    </lineage>
</organism>
<dbReference type="AlphaFoldDB" id="A0AAD7UFG7"/>
<proteinExistence type="predicted"/>